<keyword evidence="2" id="KW-1185">Reference proteome</keyword>
<proteinExistence type="predicted"/>
<sequence>MPESGLTCYLHGRFRRLWILRASLQYVSLGSARKKKTAMGLMQVIQDKGETLREYMSRFNRATLDIKNLQMPSVVTTLLSGLRNHSFRASLSKKPPESMTELLRRGEEYIDQEEVLKSTRADREPYESGSRKRQCGEHMMNKPNTRLMTEYKYRPSGEVVNVIS</sequence>
<dbReference type="AlphaFoldDB" id="A0ABD1SZI2"/>
<dbReference type="Proteomes" id="UP001604336">
    <property type="component" value="Unassembled WGS sequence"/>
</dbReference>
<gene>
    <name evidence="1" type="ORF">Adt_21441</name>
</gene>
<reference evidence="2" key="1">
    <citation type="submission" date="2024-07" db="EMBL/GenBank/DDBJ databases">
        <title>Two chromosome-level genome assemblies of Korean endemic species Abeliophyllum distichum and Forsythia ovata (Oleaceae).</title>
        <authorList>
            <person name="Jang H."/>
        </authorList>
    </citation>
    <scope>NUCLEOTIDE SEQUENCE [LARGE SCALE GENOMIC DNA]</scope>
</reference>
<dbReference type="EMBL" id="JBFOLK010000006">
    <property type="protein sequence ID" value="KAL2505820.1"/>
    <property type="molecule type" value="Genomic_DNA"/>
</dbReference>
<comment type="caution">
    <text evidence="1">The sequence shown here is derived from an EMBL/GenBank/DDBJ whole genome shotgun (WGS) entry which is preliminary data.</text>
</comment>
<accession>A0ABD1SZI2</accession>
<name>A0ABD1SZI2_9LAMI</name>
<organism evidence="1 2">
    <name type="scientific">Abeliophyllum distichum</name>
    <dbReference type="NCBI Taxonomy" id="126358"/>
    <lineage>
        <taxon>Eukaryota</taxon>
        <taxon>Viridiplantae</taxon>
        <taxon>Streptophyta</taxon>
        <taxon>Embryophyta</taxon>
        <taxon>Tracheophyta</taxon>
        <taxon>Spermatophyta</taxon>
        <taxon>Magnoliopsida</taxon>
        <taxon>eudicotyledons</taxon>
        <taxon>Gunneridae</taxon>
        <taxon>Pentapetalae</taxon>
        <taxon>asterids</taxon>
        <taxon>lamiids</taxon>
        <taxon>Lamiales</taxon>
        <taxon>Oleaceae</taxon>
        <taxon>Forsythieae</taxon>
        <taxon>Abeliophyllum</taxon>
    </lineage>
</organism>
<protein>
    <submittedName>
        <fullName evidence="1">Retrotransposon gag protein</fullName>
    </submittedName>
</protein>
<evidence type="ECO:0000313" key="1">
    <source>
        <dbReference type="EMBL" id="KAL2505820.1"/>
    </source>
</evidence>
<evidence type="ECO:0000313" key="2">
    <source>
        <dbReference type="Proteomes" id="UP001604336"/>
    </source>
</evidence>